<gene>
    <name evidence="2" type="ORF">LAZ67_21000827</name>
</gene>
<keyword evidence="3" id="KW-1185">Reference proteome</keyword>
<dbReference type="EMBL" id="CP092883">
    <property type="protein sequence ID" value="UYV82099.1"/>
    <property type="molecule type" value="Genomic_DNA"/>
</dbReference>
<feature type="compositionally biased region" description="Polar residues" evidence="1">
    <location>
        <begin position="162"/>
        <end position="175"/>
    </location>
</feature>
<organism evidence="2 3">
    <name type="scientific">Cordylochernes scorpioides</name>
    <dbReference type="NCBI Taxonomy" id="51811"/>
    <lineage>
        <taxon>Eukaryota</taxon>
        <taxon>Metazoa</taxon>
        <taxon>Ecdysozoa</taxon>
        <taxon>Arthropoda</taxon>
        <taxon>Chelicerata</taxon>
        <taxon>Arachnida</taxon>
        <taxon>Pseudoscorpiones</taxon>
        <taxon>Cheliferoidea</taxon>
        <taxon>Chernetidae</taxon>
        <taxon>Cordylochernes</taxon>
    </lineage>
</organism>
<reference evidence="2 3" key="1">
    <citation type="submission" date="2022-01" db="EMBL/GenBank/DDBJ databases">
        <title>A chromosomal length assembly of Cordylochernes scorpioides.</title>
        <authorList>
            <person name="Zeh D."/>
            <person name="Zeh J."/>
        </authorList>
    </citation>
    <scope>NUCLEOTIDE SEQUENCE [LARGE SCALE GENOMIC DNA]</scope>
    <source>
        <strain evidence="2">IN4F17</strain>
        <tissue evidence="2">Whole Body</tissue>
    </source>
</reference>
<accession>A0ABY6LNC9</accession>
<proteinExistence type="predicted"/>
<protein>
    <recommendedName>
        <fullName evidence="4">CCHC-type domain-containing protein</fullName>
    </recommendedName>
</protein>
<evidence type="ECO:0008006" key="4">
    <source>
        <dbReference type="Google" id="ProtNLM"/>
    </source>
</evidence>
<name>A0ABY6LNC9_9ARAC</name>
<evidence type="ECO:0000256" key="1">
    <source>
        <dbReference type="SAM" id="MobiDB-lite"/>
    </source>
</evidence>
<evidence type="ECO:0000313" key="3">
    <source>
        <dbReference type="Proteomes" id="UP001235939"/>
    </source>
</evidence>
<sequence>MAYEVVTCEGYSWTTGSREASVLLNEGRKLHQLPTKLVIISKGESTPAYITYGVRCSKCHRQGHRRATCPLGAPQSRPALLQDNQNWTAVDNSILPAQVIAKIRSAYIGCTGQKSSVNTPAPAPTITTAASPPAVSDHPAPEAASVQRTLIPTVHKDKTPETAPSTSIPETSNALTEKPPRYAVDMVEELFYKLDSRSVLRPLGYETETAVWAVFSSETREEVLVSLTPEEKIILAELLDRAIASIGDSDHFITQKLSDFKVACEAQFQTSLH</sequence>
<feature type="compositionally biased region" description="Low complexity" evidence="1">
    <location>
        <begin position="124"/>
        <end position="134"/>
    </location>
</feature>
<dbReference type="Proteomes" id="UP001235939">
    <property type="component" value="Chromosome 21"/>
</dbReference>
<evidence type="ECO:0000313" key="2">
    <source>
        <dbReference type="EMBL" id="UYV82099.1"/>
    </source>
</evidence>
<feature type="region of interest" description="Disordered" evidence="1">
    <location>
        <begin position="117"/>
        <end position="179"/>
    </location>
</feature>